<evidence type="ECO:0000259" key="7">
    <source>
        <dbReference type="PROSITE" id="PS51352"/>
    </source>
</evidence>
<dbReference type="InterPro" id="IPR012336">
    <property type="entry name" value="Thioredoxin-like_fold"/>
</dbReference>
<feature type="transmembrane region" description="Helical" evidence="6">
    <location>
        <begin position="15"/>
        <end position="35"/>
    </location>
</feature>
<dbReference type="Pfam" id="PF13462">
    <property type="entry name" value="Thioredoxin_4"/>
    <property type="match status" value="1"/>
</dbReference>
<dbReference type="PANTHER" id="PTHR13887:SF14">
    <property type="entry name" value="DISULFIDE BOND FORMATION PROTEIN D"/>
    <property type="match status" value="1"/>
</dbReference>
<dbReference type="Gene3D" id="3.40.30.10">
    <property type="entry name" value="Glutaredoxin"/>
    <property type="match status" value="1"/>
</dbReference>
<dbReference type="PANTHER" id="PTHR13887">
    <property type="entry name" value="GLUTATHIONE S-TRANSFERASE KAPPA"/>
    <property type="match status" value="1"/>
</dbReference>
<keyword evidence="6" id="KW-0812">Transmembrane</keyword>
<evidence type="ECO:0000256" key="1">
    <source>
        <dbReference type="ARBA" id="ARBA00005791"/>
    </source>
</evidence>
<evidence type="ECO:0000313" key="8">
    <source>
        <dbReference type="EMBL" id="PIR45282.1"/>
    </source>
</evidence>
<comment type="similarity">
    <text evidence="1">Belongs to the thioredoxin family. DsbA subfamily.</text>
</comment>
<proteinExistence type="inferred from homology"/>
<keyword evidence="2" id="KW-0732">Signal</keyword>
<evidence type="ECO:0000256" key="5">
    <source>
        <dbReference type="ARBA" id="ARBA00023284"/>
    </source>
</evidence>
<accession>A0A2H0RFF9</accession>
<evidence type="ECO:0000313" key="9">
    <source>
        <dbReference type="Proteomes" id="UP000228767"/>
    </source>
</evidence>
<keyword evidence="5" id="KW-0676">Redox-active center</keyword>
<dbReference type="InterPro" id="IPR013766">
    <property type="entry name" value="Thioredoxin_domain"/>
</dbReference>
<dbReference type="AlphaFoldDB" id="A0A2H0RFF9"/>
<protein>
    <recommendedName>
        <fullName evidence="7">Thioredoxin domain-containing protein</fullName>
    </recommendedName>
</protein>
<evidence type="ECO:0000256" key="4">
    <source>
        <dbReference type="ARBA" id="ARBA00023157"/>
    </source>
</evidence>
<keyword evidence="6" id="KW-0472">Membrane</keyword>
<reference evidence="8 9" key="1">
    <citation type="submission" date="2017-09" db="EMBL/GenBank/DDBJ databases">
        <title>Depth-based differentiation of microbial function through sediment-hosted aquifers and enrichment of novel symbionts in the deep terrestrial subsurface.</title>
        <authorList>
            <person name="Probst A.J."/>
            <person name="Ladd B."/>
            <person name="Jarett J.K."/>
            <person name="Geller-Mcgrath D.E."/>
            <person name="Sieber C.M."/>
            <person name="Emerson J.B."/>
            <person name="Anantharaman K."/>
            <person name="Thomas B.C."/>
            <person name="Malmstrom R."/>
            <person name="Stieglmeier M."/>
            <person name="Klingl A."/>
            <person name="Woyke T."/>
            <person name="Ryan C.M."/>
            <person name="Banfield J.F."/>
        </authorList>
    </citation>
    <scope>NUCLEOTIDE SEQUENCE [LARGE SCALE GENOMIC DNA]</scope>
    <source>
        <strain evidence="8">CG10_big_fil_rev_8_21_14_0_10_51_16</strain>
    </source>
</reference>
<keyword evidence="6" id="KW-1133">Transmembrane helix</keyword>
<dbReference type="InterPro" id="IPR036249">
    <property type="entry name" value="Thioredoxin-like_sf"/>
</dbReference>
<name>A0A2H0RFF9_9BACT</name>
<keyword evidence="3" id="KW-0560">Oxidoreductase</keyword>
<feature type="domain" description="Thioredoxin" evidence="7">
    <location>
        <begin position="40"/>
        <end position="260"/>
    </location>
</feature>
<keyword evidence="4" id="KW-1015">Disulfide bond</keyword>
<organism evidence="8 9">
    <name type="scientific">Candidatus Vogelbacteria bacterium CG10_big_fil_rev_8_21_14_0_10_51_16</name>
    <dbReference type="NCBI Taxonomy" id="1975045"/>
    <lineage>
        <taxon>Bacteria</taxon>
        <taxon>Candidatus Vogeliibacteriota</taxon>
    </lineage>
</organism>
<comment type="caution">
    <text evidence="8">The sequence shown here is derived from an EMBL/GenBank/DDBJ whole genome shotgun (WGS) entry which is preliminary data.</text>
</comment>
<sequence length="260" mass="28653">MEENNIKPIDTSSALNIPTAIVIAGLLIGAAVLYVGRDAKPDVTKAEGVSIITEATQYKETLEKVQPVSPDDYIFGDPEAPVKLIEYSDIECPFCKRFHFDTMAKVMDEYGTDGRVAWVYRHAPLDSLHANARAESEATECATVSGSPEDRRSKNDLFWTYLNTLLERTPSNDGLDLTELDKIAEEMNLDMVAFATCRESGQFTEKVQSQLQDAIESGLGTIPNTGTPYSIIIGRDGTHYLVSGAQPYEQVKPLIEKALK</sequence>
<evidence type="ECO:0000256" key="3">
    <source>
        <dbReference type="ARBA" id="ARBA00023002"/>
    </source>
</evidence>
<dbReference type="GO" id="GO:0016491">
    <property type="term" value="F:oxidoreductase activity"/>
    <property type="evidence" value="ECO:0007669"/>
    <property type="project" value="UniProtKB-KW"/>
</dbReference>
<dbReference type="SUPFAM" id="SSF52833">
    <property type="entry name" value="Thioredoxin-like"/>
    <property type="match status" value="1"/>
</dbReference>
<evidence type="ECO:0000256" key="2">
    <source>
        <dbReference type="ARBA" id="ARBA00022729"/>
    </source>
</evidence>
<dbReference type="PROSITE" id="PS51352">
    <property type="entry name" value="THIOREDOXIN_2"/>
    <property type="match status" value="1"/>
</dbReference>
<dbReference type="Proteomes" id="UP000228767">
    <property type="component" value="Unassembled WGS sequence"/>
</dbReference>
<evidence type="ECO:0000256" key="6">
    <source>
        <dbReference type="SAM" id="Phobius"/>
    </source>
</evidence>
<dbReference type="EMBL" id="PCYI01000001">
    <property type="protein sequence ID" value="PIR45282.1"/>
    <property type="molecule type" value="Genomic_DNA"/>
</dbReference>
<gene>
    <name evidence="8" type="ORF">COV10_00135</name>
</gene>